<dbReference type="PANTHER" id="PTHR32010">
    <property type="entry name" value="PHOTOSYSTEM II STABILITY/ASSEMBLY FACTOR HCF136, CHLOROPLASTIC"/>
    <property type="match status" value="1"/>
</dbReference>
<name>A0ABQ9AHU2_9ROSI</name>
<reference evidence="1" key="1">
    <citation type="submission" date="2022-10" db="EMBL/GenBank/DDBJ databases">
        <authorList>
            <person name="Hyden B.L."/>
            <person name="Feng K."/>
            <person name="Yates T."/>
            <person name="Jawdy S."/>
            <person name="Smart L.B."/>
            <person name="Muchero W."/>
        </authorList>
    </citation>
    <scope>NUCLEOTIDE SEQUENCE</scope>
    <source>
        <tissue evidence="1">Shoot tip</tissue>
    </source>
</reference>
<dbReference type="PANTHER" id="PTHR32010:SF18">
    <property type="entry name" value="DUF789 FAMILY PROTEIN"/>
    <property type="match status" value="1"/>
</dbReference>
<comment type="caution">
    <text evidence="1">The sequence shown here is derived from an EMBL/GenBank/DDBJ whole genome shotgun (WGS) entry which is preliminary data.</text>
</comment>
<dbReference type="EMBL" id="JAPFFI010000020">
    <property type="protein sequence ID" value="KAJ6340048.1"/>
    <property type="molecule type" value="Genomic_DNA"/>
</dbReference>
<dbReference type="Proteomes" id="UP001141253">
    <property type="component" value="Chromosome 15W"/>
</dbReference>
<sequence length="239" mass="26894">MEVACQKLCNSLEQHAVKVPPPVSLRHLFFNKVPQLEKEVTVAEYCMQNHSSRSVTQKWIPIGVKDPELTTSARFGNSLPDPSDGPAGEDLTLRNVHDKANFDSQDLVSSLMLGTCQDSGNEVCFPQEDNHIHKLKNSTLWMDELNKKHGAADALTNELSCQQFSAFEDESIKIIQSVKDVCRVQMESEAIQMATVSHAARHVWMTGLLEHHYVDMRYQISHWDASGSGMKNMGIMVWK</sequence>
<reference evidence="1" key="2">
    <citation type="journal article" date="2023" name="Int. J. Mol. Sci.">
        <title>De Novo Assembly and Annotation of 11 Diverse Shrub Willow (Salix) Genomes Reveals Novel Gene Organization in Sex-Linked Regions.</title>
        <authorList>
            <person name="Hyden B."/>
            <person name="Feng K."/>
            <person name="Yates T.B."/>
            <person name="Jawdy S."/>
            <person name="Cereghino C."/>
            <person name="Smart L.B."/>
            <person name="Muchero W."/>
        </authorList>
    </citation>
    <scope>NUCLEOTIDE SEQUENCE</scope>
    <source>
        <tissue evidence="1">Shoot tip</tissue>
    </source>
</reference>
<gene>
    <name evidence="1" type="ORF">OIU77_007906</name>
</gene>
<evidence type="ECO:0000313" key="1">
    <source>
        <dbReference type="EMBL" id="KAJ6340048.1"/>
    </source>
</evidence>
<organism evidence="1 2">
    <name type="scientific">Salix suchowensis</name>
    <dbReference type="NCBI Taxonomy" id="1278906"/>
    <lineage>
        <taxon>Eukaryota</taxon>
        <taxon>Viridiplantae</taxon>
        <taxon>Streptophyta</taxon>
        <taxon>Embryophyta</taxon>
        <taxon>Tracheophyta</taxon>
        <taxon>Spermatophyta</taxon>
        <taxon>Magnoliopsida</taxon>
        <taxon>eudicotyledons</taxon>
        <taxon>Gunneridae</taxon>
        <taxon>Pentapetalae</taxon>
        <taxon>rosids</taxon>
        <taxon>fabids</taxon>
        <taxon>Malpighiales</taxon>
        <taxon>Salicaceae</taxon>
        <taxon>Saliceae</taxon>
        <taxon>Salix</taxon>
    </lineage>
</organism>
<proteinExistence type="predicted"/>
<keyword evidence="2" id="KW-1185">Reference proteome</keyword>
<protein>
    <submittedName>
        <fullName evidence="1">Uncharacterized protein</fullName>
    </submittedName>
</protein>
<accession>A0ABQ9AHU2</accession>
<evidence type="ECO:0000313" key="2">
    <source>
        <dbReference type="Proteomes" id="UP001141253"/>
    </source>
</evidence>